<accession>A0ABD4ET19</accession>
<dbReference type="AlphaFoldDB" id="A0ABD4ET19"/>
<dbReference type="EMBL" id="LVCN01000007">
    <property type="protein sequence ID" value="KYL36700.1"/>
    <property type="molecule type" value="Genomic_DNA"/>
</dbReference>
<reference evidence="1 2" key="1">
    <citation type="submission" date="2016-03" db="EMBL/GenBank/DDBJ databases">
        <authorList>
            <person name="Zhang H."/>
            <person name="Liu R."/>
            <person name="Wang M."/>
            <person name="Wang H."/>
            <person name="Wang L."/>
            <person name="Song L."/>
        </authorList>
    </citation>
    <scope>NUCLEOTIDE SEQUENCE [LARGE SCALE GENOMIC DNA]</scope>
    <source>
        <strain evidence="1 2">DSM 16099</strain>
    </source>
</reference>
<organism evidence="1 2">
    <name type="scientific">Pseudoalteromonas tetraodonis</name>
    <dbReference type="NCBI Taxonomy" id="43659"/>
    <lineage>
        <taxon>Bacteria</taxon>
        <taxon>Pseudomonadati</taxon>
        <taxon>Pseudomonadota</taxon>
        <taxon>Gammaproteobacteria</taxon>
        <taxon>Alteromonadales</taxon>
        <taxon>Pseudoalteromonadaceae</taxon>
        <taxon>Pseudoalteromonas</taxon>
    </lineage>
</organism>
<name>A0ABD4ET19_9GAMM</name>
<dbReference type="Proteomes" id="UP000075763">
    <property type="component" value="Unassembled WGS sequence"/>
</dbReference>
<comment type="caution">
    <text evidence="1">The sequence shown here is derived from an EMBL/GenBank/DDBJ whole genome shotgun (WGS) entry which is preliminary data.</text>
</comment>
<evidence type="ECO:0000313" key="2">
    <source>
        <dbReference type="Proteomes" id="UP000075763"/>
    </source>
</evidence>
<gene>
    <name evidence="1" type="ORF">A2I96_08180</name>
</gene>
<sequence length="89" mass="10193">MSGVFQVNRLAFKHFLLKAPRLKSINSSKRKDMHNKHGEKKVINQQNNHDAGGLNAQAPLAAIKAIRLKQLAQCRLKTRKEIQHMQNKK</sequence>
<proteinExistence type="predicted"/>
<protein>
    <submittedName>
        <fullName evidence="1">Uncharacterized protein</fullName>
    </submittedName>
</protein>
<evidence type="ECO:0000313" key="1">
    <source>
        <dbReference type="EMBL" id="KYL36700.1"/>
    </source>
</evidence>